<dbReference type="AlphaFoldDB" id="A0A7K3NUF2"/>
<accession>A0A7K3NUF2</accession>
<dbReference type="Pfam" id="PF00994">
    <property type="entry name" value="MoCF_biosynth"/>
    <property type="match status" value="1"/>
</dbReference>
<evidence type="ECO:0000256" key="2">
    <source>
        <dbReference type="ARBA" id="ARBA00012509"/>
    </source>
</evidence>
<comment type="function">
    <text evidence="6">Catalyzes the adenylation of molybdopterin as part of the biosynthesis of the molybdenum-cofactor.</text>
</comment>
<keyword evidence="4" id="KW-0501">Molybdenum cofactor biosynthesis</keyword>
<dbReference type="InterPro" id="IPR001453">
    <property type="entry name" value="MoaB/Mog_dom"/>
</dbReference>
<dbReference type="Gene3D" id="3.40.980.10">
    <property type="entry name" value="MoaB/Mog-like domain"/>
    <property type="match status" value="1"/>
</dbReference>
<dbReference type="InterPro" id="IPR051920">
    <property type="entry name" value="MPT_Adenylyltrnsfr/MoaC-Rel"/>
</dbReference>
<comment type="pathway">
    <text evidence="1">Cofactor biosynthesis; molybdopterin biosynthesis.</text>
</comment>
<dbReference type="PANTHER" id="PTHR43764:SF1">
    <property type="entry name" value="MOLYBDOPTERIN MOLYBDOTRANSFERASE"/>
    <property type="match status" value="1"/>
</dbReference>
<keyword evidence="9" id="KW-1185">Reference proteome</keyword>
<reference evidence="8 9" key="1">
    <citation type="submission" date="2020-02" db="EMBL/GenBank/DDBJ databases">
        <title>Comparative genomics of sulfur disproportionating microorganisms.</title>
        <authorList>
            <person name="Ward L.M."/>
            <person name="Bertran E."/>
            <person name="Johnston D.T."/>
        </authorList>
    </citation>
    <scope>NUCLEOTIDE SEQUENCE [LARGE SCALE GENOMIC DNA]</scope>
    <source>
        <strain evidence="8 9">DSM 3696</strain>
    </source>
</reference>
<name>A0A7K3NUF2_9BACT</name>
<dbReference type="SMART" id="SM00852">
    <property type="entry name" value="MoCF_biosynth"/>
    <property type="match status" value="1"/>
</dbReference>
<organism evidence="8 9">
    <name type="scientific">Desulfolutivibrio sulfodismutans</name>
    <dbReference type="NCBI Taxonomy" id="63561"/>
    <lineage>
        <taxon>Bacteria</taxon>
        <taxon>Pseudomonadati</taxon>
        <taxon>Thermodesulfobacteriota</taxon>
        <taxon>Desulfovibrionia</taxon>
        <taxon>Desulfovibrionales</taxon>
        <taxon>Desulfovibrionaceae</taxon>
        <taxon>Desulfolutivibrio</taxon>
    </lineage>
</organism>
<dbReference type="InterPro" id="IPR036425">
    <property type="entry name" value="MoaB/Mog-like_dom_sf"/>
</dbReference>
<evidence type="ECO:0000256" key="5">
    <source>
        <dbReference type="ARBA" id="ARBA00051131"/>
    </source>
</evidence>
<evidence type="ECO:0000256" key="3">
    <source>
        <dbReference type="ARBA" id="ARBA00013491"/>
    </source>
</evidence>
<feature type="domain" description="MoaB/Mog" evidence="7">
    <location>
        <begin position="113"/>
        <end position="258"/>
    </location>
</feature>
<sequence>MSMGMTQTNILVHGPFEAVQGEGLLLVDPDSATLTDRTLRGVHEGPAALLRARAGTIYRDGGGEPVLQVLGSYFWPGATGLYRTALSCRALRPCLFPDGETRLVPTLSGISLAWITLSDKGAAGKRQDTSGPLIAEMLHEAGQASLTRGQIIPDDPQLLRALLTDLALTQGFDCIVTTGGTGLGPRDFTPEATSAVLDKRLPGFETAMLAASLAKTPHGAISRAVAGTLGASIIVNLPGSPKAVRENFAAVLPALRHALDKLQGDPADCAAVATGATR</sequence>
<dbReference type="PANTHER" id="PTHR43764">
    <property type="entry name" value="MOLYBDENUM COFACTOR BIOSYNTHESIS"/>
    <property type="match status" value="1"/>
</dbReference>
<dbReference type="UniPathway" id="UPA00344"/>
<dbReference type="GO" id="GO:0061598">
    <property type="term" value="F:molybdopterin adenylyltransferase activity"/>
    <property type="evidence" value="ECO:0007669"/>
    <property type="project" value="UniProtKB-EC"/>
</dbReference>
<comment type="caution">
    <text evidence="8">The sequence shown here is derived from an EMBL/GenBank/DDBJ whole genome shotgun (WGS) entry which is preliminary data.</text>
</comment>
<evidence type="ECO:0000256" key="6">
    <source>
        <dbReference type="ARBA" id="ARBA00058212"/>
    </source>
</evidence>
<protein>
    <recommendedName>
        <fullName evidence="3">Molybdopterin adenylyltransferase</fullName>
        <ecNumber evidence="2">2.7.7.75</ecNumber>
    </recommendedName>
</protein>
<dbReference type="CDD" id="cd00886">
    <property type="entry name" value="MogA_MoaB"/>
    <property type="match status" value="1"/>
</dbReference>
<dbReference type="SUPFAM" id="SSF53218">
    <property type="entry name" value="Molybdenum cofactor biosynthesis proteins"/>
    <property type="match status" value="1"/>
</dbReference>
<dbReference type="Proteomes" id="UP000469724">
    <property type="component" value="Unassembled WGS sequence"/>
</dbReference>
<dbReference type="EMBL" id="JAAGRQ010000156">
    <property type="protein sequence ID" value="NDY58879.1"/>
    <property type="molecule type" value="Genomic_DNA"/>
</dbReference>
<dbReference type="InterPro" id="IPR008284">
    <property type="entry name" value="MoCF_biosynth_CS"/>
</dbReference>
<evidence type="ECO:0000259" key="7">
    <source>
        <dbReference type="SMART" id="SM00852"/>
    </source>
</evidence>
<evidence type="ECO:0000313" key="8">
    <source>
        <dbReference type="EMBL" id="NDY58879.1"/>
    </source>
</evidence>
<dbReference type="PROSITE" id="PS01078">
    <property type="entry name" value="MOCF_BIOSYNTHESIS_1"/>
    <property type="match status" value="1"/>
</dbReference>
<evidence type="ECO:0000313" key="9">
    <source>
        <dbReference type="Proteomes" id="UP000469724"/>
    </source>
</evidence>
<dbReference type="GO" id="GO:0006777">
    <property type="term" value="P:Mo-molybdopterin cofactor biosynthetic process"/>
    <property type="evidence" value="ECO:0007669"/>
    <property type="project" value="UniProtKB-KW"/>
</dbReference>
<dbReference type="EC" id="2.7.7.75" evidence="2"/>
<gene>
    <name evidence="8" type="ORF">G3N56_19255</name>
</gene>
<comment type="catalytic activity">
    <reaction evidence="5">
        <text>molybdopterin + ATP + H(+) = adenylyl-molybdopterin + diphosphate</text>
        <dbReference type="Rhea" id="RHEA:31331"/>
        <dbReference type="ChEBI" id="CHEBI:15378"/>
        <dbReference type="ChEBI" id="CHEBI:30616"/>
        <dbReference type="ChEBI" id="CHEBI:33019"/>
        <dbReference type="ChEBI" id="CHEBI:58698"/>
        <dbReference type="ChEBI" id="CHEBI:62727"/>
        <dbReference type="EC" id="2.7.7.75"/>
    </reaction>
</comment>
<evidence type="ECO:0000256" key="1">
    <source>
        <dbReference type="ARBA" id="ARBA00005046"/>
    </source>
</evidence>
<dbReference type="NCBIfam" id="TIGR00177">
    <property type="entry name" value="molyb_syn"/>
    <property type="match status" value="1"/>
</dbReference>
<proteinExistence type="predicted"/>
<evidence type="ECO:0000256" key="4">
    <source>
        <dbReference type="ARBA" id="ARBA00023150"/>
    </source>
</evidence>